<dbReference type="Pfam" id="PF02369">
    <property type="entry name" value="Big_1"/>
    <property type="match status" value="2"/>
</dbReference>
<dbReference type="Gene3D" id="2.60.120.260">
    <property type="entry name" value="Galactose-binding domain-like"/>
    <property type="match status" value="1"/>
</dbReference>
<evidence type="ECO:0000256" key="3">
    <source>
        <dbReference type="ARBA" id="ARBA00023157"/>
    </source>
</evidence>
<dbReference type="PANTHER" id="PTHR42754:SF1">
    <property type="entry name" value="LIPOPROTEIN"/>
    <property type="match status" value="1"/>
</dbReference>
<evidence type="ECO:0000313" key="5">
    <source>
        <dbReference type="EMBL" id="PIZ18124.1"/>
    </source>
</evidence>
<dbReference type="InterPro" id="IPR011042">
    <property type="entry name" value="6-blade_b-propeller_TolB-like"/>
</dbReference>
<keyword evidence="3" id="KW-1015">Disulfide bond</keyword>
<dbReference type="Gene3D" id="2.120.10.30">
    <property type="entry name" value="TolB, C-terminal domain"/>
    <property type="match status" value="1"/>
</dbReference>
<dbReference type="InterPro" id="IPR008964">
    <property type="entry name" value="Invasin/intimin_cell_adhesion"/>
</dbReference>
<dbReference type="SUPFAM" id="SSF63829">
    <property type="entry name" value="Calcium-dependent phosphotriesterase"/>
    <property type="match status" value="1"/>
</dbReference>
<name>A0A2M7SF61_9BACT</name>
<dbReference type="PANTHER" id="PTHR42754">
    <property type="entry name" value="ENDOGLUCANASE"/>
    <property type="match status" value="1"/>
</dbReference>
<organism evidence="5 6">
    <name type="scientific">Candidatus Desantisbacteria bacterium CG_4_10_14_0_8_um_filter_48_22</name>
    <dbReference type="NCBI Taxonomy" id="1974543"/>
    <lineage>
        <taxon>Bacteria</taxon>
        <taxon>Candidatus Desantisiibacteriota</taxon>
    </lineage>
</organism>
<evidence type="ECO:0000259" key="4">
    <source>
        <dbReference type="SMART" id="SM00560"/>
    </source>
</evidence>
<dbReference type="InterPro" id="IPR006558">
    <property type="entry name" value="LamG-like"/>
</dbReference>
<sequence>MGVSNSDMIIMKYDSKGNTVSKILWNNSPTDGGQGIALDDSGCIYTVGYFYNGSDDDFVTIKWDSSGNTIWQKTYNGGFGDDMYGVAVDPSGNVYAAGTSNNGTDNDWFVIKYNSGGDSIWQKSYNGGDQDNALGIAFDGNTGVYVIGYSYNGLNNDLLLIKYDSDGNTVWQKYHDGGNYDYGRCVAFDSPSYVYAAGSYNNGTDNDVLLIKYDTSGNTVWVTACDFGYADAANALCLDSEGNIYVAGSANNNFNDDLIAIKYDTSGNTLWVKRYDSSSNDAGNGIVVERGTKDVYVGGYSTASDFDYLVLKYSQDPAVKFRITSSPFTVMASHYSRRVTVEAQDESGTLDEDFSESAFLVTSSAGGAFSASNTVWQDTSLLHFVFGTASFYYKDLNTGMPVITVYRPDMIPDAQTETIVPAAANIDALGSAIKISSYAVPASGTDTAIVNVLLRDGRGVPMQGRSAELFARRGDSTTVTSSPQITDVSGWCTFSVSSVYAGIETLTAVCDGNSISNCFYSGDVVCLPFEEVWTGTQTMHDASGHGNDGTLSGVTGEINGRNLSYAAVFNGTSDYVNIPNSASLNSPSLTVVAWIKPTVLRIQGIAGRTPATASWELYMSDGTGHVSFNALGAYQVATISTALPGTWYHIAVTYDSTEQKIKIFWNGAPESTYSSVPGAGNTAANPVEISHTSTNRFSGSIDDFKIYNRALSAREIQFEYKAGAEIYFASTALRITTPQRTTTAGIPSDSIVVQARDASGNVDALFDETITLLSSSLNGRFSLSKMPWSGTTEIVLSKGQQAFYYRDWDTGTPVITVYRAGLVSNTQVVIVNEPAVSEAASSLKIHNLANGRSIADGVTLCTVTVEVRGGFGETLAGKQVTVYSSRGASFDTVSYPFGQVTDGNGICTAFICSSYAGEDTITAVCDGVTIAENIINNPSFEIYNGSIVNWSYNTPTGLWSMSTDAYDGMVSIFHTCATSSNNYAGVSWPGNTYTSVWPAYAGDGFLVSGYIKTDNLTSSNTGATFYLLNHSDNIPYELAYVGNLTGTNPWTYVSGYFTVKMLRNGFEFRCMNEGMGTAWFDAVRVQRIPTLNFTAARLGFSTPERSVAAGAVSESIAIEACGEAGGRDVTSNDKVELYTSSITGKFSVSDTLWVDVTAVFLAKGCAVFYYKDSNTGNPVITVSRSGLAIDTQAVTVNTPTAPALNIVKTLENVRTGETGVLVRAVAGDTLEYCLDILNTGDETITEAVICDTWAFDTSVNNPVIFISMDTFPADSWAYTLAGNPSDTDWIAGEPSSGSEDIKGLRWRMDFLVPADPKAIRFRIKVK</sequence>
<dbReference type="InterPro" id="IPR013320">
    <property type="entry name" value="ConA-like_dom_sf"/>
</dbReference>
<dbReference type="SUPFAM" id="SSF49373">
    <property type="entry name" value="Invasin/intimin cell-adhesion fragments"/>
    <property type="match status" value="2"/>
</dbReference>
<dbReference type="Gene3D" id="2.60.40.10">
    <property type="entry name" value="Immunoglobulins"/>
    <property type="match status" value="2"/>
</dbReference>
<evidence type="ECO:0000256" key="1">
    <source>
        <dbReference type="ARBA" id="ARBA00010116"/>
    </source>
</evidence>
<dbReference type="Gene3D" id="2.60.120.200">
    <property type="match status" value="1"/>
</dbReference>
<gene>
    <name evidence="5" type="ORF">COY52_01075</name>
</gene>
<keyword evidence="2" id="KW-0732">Signal</keyword>
<dbReference type="InterPro" id="IPR013783">
    <property type="entry name" value="Ig-like_fold"/>
</dbReference>
<comment type="similarity">
    <text evidence="1">Belongs to the intimin/invasin family.</text>
</comment>
<accession>A0A2M7SF61</accession>
<dbReference type="InterPro" id="IPR003344">
    <property type="entry name" value="Big_1_dom"/>
</dbReference>
<evidence type="ECO:0000313" key="6">
    <source>
        <dbReference type="Proteomes" id="UP000229307"/>
    </source>
</evidence>
<proteinExistence type="inferred from homology"/>
<protein>
    <recommendedName>
        <fullName evidence="4">LamG-like jellyroll fold domain-containing protein</fullName>
    </recommendedName>
</protein>
<dbReference type="Proteomes" id="UP000229307">
    <property type="component" value="Unassembled WGS sequence"/>
</dbReference>
<dbReference type="SUPFAM" id="SSF49899">
    <property type="entry name" value="Concanavalin A-like lectins/glucanases"/>
    <property type="match status" value="1"/>
</dbReference>
<dbReference type="InterPro" id="IPR010620">
    <property type="entry name" value="SBBP_repeat"/>
</dbReference>
<dbReference type="Pfam" id="PF13385">
    <property type="entry name" value="Laminin_G_3"/>
    <property type="match status" value="1"/>
</dbReference>
<evidence type="ECO:0000256" key="2">
    <source>
        <dbReference type="ARBA" id="ARBA00022729"/>
    </source>
</evidence>
<feature type="domain" description="LamG-like jellyroll fold" evidence="4">
    <location>
        <begin position="587"/>
        <end position="714"/>
    </location>
</feature>
<dbReference type="SMART" id="SM00560">
    <property type="entry name" value="LamGL"/>
    <property type="match status" value="1"/>
</dbReference>
<dbReference type="Pfam" id="PF06739">
    <property type="entry name" value="SBBP"/>
    <property type="match status" value="1"/>
</dbReference>
<dbReference type="EMBL" id="PFMR01000033">
    <property type="protein sequence ID" value="PIZ18124.1"/>
    <property type="molecule type" value="Genomic_DNA"/>
</dbReference>
<reference evidence="6" key="1">
    <citation type="submission" date="2017-09" db="EMBL/GenBank/DDBJ databases">
        <title>Depth-based differentiation of microbial function through sediment-hosted aquifers and enrichment of novel symbionts in the deep terrestrial subsurface.</title>
        <authorList>
            <person name="Probst A.J."/>
            <person name="Ladd B."/>
            <person name="Jarett J.K."/>
            <person name="Geller-Mcgrath D.E."/>
            <person name="Sieber C.M.K."/>
            <person name="Emerson J.B."/>
            <person name="Anantharaman K."/>
            <person name="Thomas B.C."/>
            <person name="Malmstrom R."/>
            <person name="Stieglmeier M."/>
            <person name="Klingl A."/>
            <person name="Woyke T."/>
            <person name="Ryan C.M."/>
            <person name="Banfield J.F."/>
        </authorList>
    </citation>
    <scope>NUCLEOTIDE SEQUENCE [LARGE SCALE GENOMIC DNA]</scope>
</reference>
<comment type="caution">
    <text evidence="5">The sequence shown here is derived from an EMBL/GenBank/DDBJ whole genome shotgun (WGS) entry which is preliminary data.</text>
</comment>